<evidence type="ECO:0000313" key="2">
    <source>
        <dbReference type="EMBL" id="KAJ8397853.1"/>
    </source>
</evidence>
<proteinExistence type="predicted"/>
<protein>
    <submittedName>
        <fullName evidence="2">Uncharacterized protein</fullName>
    </submittedName>
</protein>
<dbReference type="AlphaFoldDB" id="A0AAD7S8G5"/>
<keyword evidence="3" id="KW-1185">Reference proteome</keyword>
<comment type="caution">
    <text evidence="2">The sequence shown here is derived from an EMBL/GenBank/DDBJ whole genome shotgun (WGS) entry which is preliminary data.</text>
</comment>
<evidence type="ECO:0000256" key="1">
    <source>
        <dbReference type="SAM" id="MobiDB-lite"/>
    </source>
</evidence>
<feature type="compositionally biased region" description="Low complexity" evidence="1">
    <location>
        <begin position="53"/>
        <end position="64"/>
    </location>
</feature>
<dbReference type="Proteomes" id="UP001221898">
    <property type="component" value="Unassembled WGS sequence"/>
</dbReference>
<name>A0AAD7S8G5_9TELE</name>
<gene>
    <name evidence="2" type="ORF">AAFF_G00435420</name>
</gene>
<reference evidence="2" key="1">
    <citation type="journal article" date="2023" name="Science">
        <title>Genome structures resolve the early diversification of teleost fishes.</title>
        <authorList>
            <person name="Parey E."/>
            <person name="Louis A."/>
            <person name="Montfort J."/>
            <person name="Bouchez O."/>
            <person name="Roques C."/>
            <person name="Iampietro C."/>
            <person name="Lluch J."/>
            <person name="Castinel A."/>
            <person name="Donnadieu C."/>
            <person name="Desvignes T."/>
            <person name="Floi Bucao C."/>
            <person name="Jouanno E."/>
            <person name="Wen M."/>
            <person name="Mejri S."/>
            <person name="Dirks R."/>
            <person name="Jansen H."/>
            <person name="Henkel C."/>
            <person name="Chen W.J."/>
            <person name="Zahm M."/>
            <person name="Cabau C."/>
            <person name="Klopp C."/>
            <person name="Thompson A.W."/>
            <person name="Robinson-Rechavi M."/>
            <person name="Braasch I."/>
            <person name="Lecointre G."/>
            <person name="Bobe J."/>
            <person name="Postlethwait J.H."/>
            <person name="Berthelot C."/>
            <person name="Roest Crollius H."/>
            <person name="Guiguen Y."/>
        </authorList>
    </citation>
    <scope>NUCLEOTIDE SEQUENCE</scope>
    <source>
        <strain evidence="2">NC1722</strain>
    </source>
</reference>
<sequence>MCFVCAVGCPSSCSGGLSLAGLWAVVVVLLRRPAPLVAVAMKALRTRLPPPSRRTASRAAGSRTQSPPPHRPPGLTTKVTLAFPGVAVRPARGTR</sequence>
<feature type="region of interest" description="Disordered" evidence="1">
    <location>
        <begin position="47"/>
        <end position="79"/>
    </location>
</feature>
<organism evidence="2 3">
    <name type="scientific">Aldrovandia affinis</name>
    <dbReference type="NCBI Taxonomy" id="143900"/>
    <lineage>
        <taxon>Eukaryota</taxon>
        <taxon>Metazoa</taxon>
        <taxon>Chordata</taxon>
        <taxon>Craniata</taxon>
        <taxon>Vertebrata</taxon>
        <taxon>Euteleostomi</taxon>
        <taxon>Actinopterygii</taxon>
        <taxon>Neopterygii</taxon>
        <taxon>Teleostei</taxon>
        <taxon>Notacanthiformes</taxon>
        <taxon>Halosauridae</taxon>
        <taxon>Aldrovandia</taxon>
    </lineage>
</organism>
<dbReference type="EMBL" id="JAINUG010000095">
    <property type="protein sequence ID" value="KAJ8397853.1"/>
    <property type="molecule type" value="Genomic_DNA"/>
</dbReference>
<accession>A0AAD7S8G5</accession>
<evidence type="ECO:0000313" key="3">
    <source>
        <dbReference type="Proteomes" id="UP001221898"/>
    </source>
</evidence>